<dbReference type="AlphaFoldDB" id="A0A899FZJ1"/>
<evidence type="ECO:0008006" key="10">
    <source>
        <dbReference type="Google" id="ProtNLM"/>
    </source>
</evidence>
<evidence type="ECO:0000256" key="1">
    <source>
        <dbReference type="ARBA" id="ARBA00006572"/>
    </source>
</evidence>
<dbReference type="OrthoDB" id="125856at2759"/>
<keyword evidence="2" id="KW-0813">Transport</keyword>
<dbReference type="GO" id="GO:0000145">
    <property type="term" value="C:exocyst"/>
    <property type="evidence" value="ECO:0007669"/>
    <property type="project" value="TreeGrafter"/>
</dbReference>
<dbReference type="GO" id="GO:0006893">
    <property type="term" value="P:Golgi to plasma membrane transport"/>
    <property type="evidence" value="ECO:0007669"/>
    <property type="project" value="TreeGrafter"/>
</dbReference>
<dbReference type="Pfam" id="PF07393">
    <property type="entry name" value="Sec10_HB"/>
    <property type="match status" value="1"/>
</dbReference>
<feature type="transmembrane region" description="Helical" evidence="5">
    <location>
        <begin position="587"/>
        <end position="610"/>
    </location>
</feature>
<feature type="transmembrane region" description="Helical" evidence="5">
    <location>
        <begin position="690"/>
        <end position="711"/>
    </location>
</feature>
<dbReference type="PANTHER" id="PTHR12100:SF0">
    <property type="entry name" value="EXOCYST COMPLEX COMPONENT 5"/>
    <property type="match status" value="1"/>
</dbReference>
<keyword evidence="4" id="KW-0175">Coiled coil</keyword>
<dbReference type="Pfam" id="PF20667">
    <property type="entry name" value="Sec10_N"/>
    <property type="match status" value="1"/>
</dbReference>
<evidence type="ECO:0000259" key="7">
    <source>
        <dbReference type="Pfam" id="PF20667"/>
    </source>
</evidence>
<keyword evidence="9" id="KW-1185">Reference proteome</keyword>
<accession>A0A899FZJ1</accession>
<evidence type="ECO:0000256" key="4">
    <source>
        <dbReference type="ARBA" id="ARBA00023054"/>
    </source>
</evidence>
<dbReference type="GO" id="GO:0006887">
    <property type="term" value="P:exocytosis"/>
    <property type="evidence" value="ECO:0007669"/>
    <property type="project" value="UniProtKB-KW"/>
</dbReference>
<dbReference type="PANTHER" id="PTHR12100">
    <property type="entry name" value="SEC10"/>
    <property type="match status" value="1"/>
</dbReference>
<organism evidence="8 9">
    <name type="scientific">Pneumocystis wakefieldiae</name>
    <dbReference type="NCBI Taxonomy" id="38082"/>
    <lineage>
        <taxon>Eukaryota</taxon>
        <taxon>Fungi</taxon>
        <taxon>Dikarya</taxon>
        <taxon>Ascomycota</taxon>
        <taxon>Taphrinomycotina</taxon>
        <taxon>Pneumocystomycetes</taxon>
        <taxon>Pneumocystaceae</taxon>
        <taxon>Pneumocystis</taxon>
    </lineage>
</organism>
<evidence type="ECO:0000313" key="8">
    <source>
        <dbReference type="EMBL" id="QSL64679.1"/>
    </source>
</evidence>
<evidence type="ECO:0000259" key="6">
    <source>
        <dbReference type="Pfam" id="PF07393"/>
    </source>
</evidence>
<dbReference type="InterPro" id="IPR009976">
    <property type="entry name" value="Sec10-like"/>
</dbReference>
<gene>
    <name evidence="8" type="ORF">MERGE_001981</name>
</gene>
<keyword evidence="3" id="KW-0268">Exocytosis</keyword>
<sequence>MYDSDPYDIENGILKLLTFDLFKENNFSLTTFIEKLSKSCNLEDQECSDSFNPKPYIRVFEAALDRLAVMNSQILSNIKENEIEAKKADIEHCSKVRKVKEKFDNIVKEFNVLENEINISGENAIKLGKQFENINKQNSKAQEIKLLIQSYIETEKGDFNSLESLRLKGSMESQTLCASLTKNLLILRKDNSLSGSSKTIESLEKFSEILEKDLLECFDKAYREGSLNNMAEYAKILFDFNGGGSAIRNFVNQHDFFIVPKNLQEQGINKNDEIWRKLSDPDINVSETDFLVKSNLQSLVDLVRKTIKTEYNIIRKVFPNPSLVFQVFLQRIFAQSIQLRLEEIIKYAELNSTLAYLRVLQVTHSSLTDLVEDLKSFEQTSLSSDLSNEYSGLASYTLEQCLNDLFIPYLEGSRYIEKERKSLNELYSSFLYNFNLYHTQRKSLKNSTMLDRVVSRFQAATISSQSTLTLVRDNDGNYRKSAIYRDRKEKSELSKLDEFEITENDGKCTLNCINKFLKWNAEAVGRVVELFPQSELTKDSFSVLRKRIYFVKMIKANFYRILDTIESYDGKSEPEIKYFEELKEITIIVNLLSTYFNIIILPIVSFSLTLKRDVIVFTNNNILKIENKMDLIIQKSVDVILNWVNLLLSKQKKNDFKPRDDQRMENLNTEPCRLIVQFISKVHNYAYNNLIGLNLENFLVILGMSFLKLLLEHFKKFSVSLSGGLILTKDLTEYEKCIGAWGIPKLNEKFKLLHELGNIFIVRTDILGSLLHQGILGRITLKYLIPYISKRTDYYTSDINKIVYFNLSGNNLI</sequence>
<proteinExistence type="inferred from homology"/>
<comment type="similarity">
    <text evidence="1">Belongs to the SEC10 family.</text>
</comment>
<evidence type="ECO:0000256" key="3">
    <source>
        <dbReference type="ARBA" id="ARBA00022483"/>
    </source>
</evidence>
<keyword evidence="5" id="KW-0812">Transmembrane</keyword>
<dbReference type="EMBL" id="CP054534">
    <property type="protein sequence ID" value="QSL64679.1"/>
    <property type="molecule type" value="Genomic_DNA"/>
</dbReference>
<evidence type="ECO:0000256" key="5">
    <source>
        <dbReference type="SAM" id="Phobius"/>
    </source>
</evidence>
<reference evidence="8" key="1">
    <citation type="submission" date="2020-06" db="EMBL/GenBank/DDBJ databases">
        <title>Genomes of multiple members of Pneumocystis genus reveal paths to human pathogen Pneumocystis jirovecii.</title>
        <authorList>
            <person name="Cisse O.H."/>
            <person name="Ma L."/>
            <person name="Dekker J."/>
            <person name="Khil P."/>
            <person name="Jo J."/>
            <person name="Brenchley J."/>
            <person name="Blair R."/>
            <person name="Pahar B."/>
            <person name="Chabe M."/>
            <person name="Van Rompay K.A."/>
            <person name="Keesler R."/>
            <person name="Sukura A."/>
            <person name="Hirsch V."/>
            <person name="Kutty G."/>
            <person name="Liu Y."/>
            <person name="Peng L."/>
            <person name="Chen J."/>
            <person name="Song J."/>
            <person name="Weissenbacher-Lang C."/>
            <person name="Xu J."/>
            <person name="Upham N.S."/>
            <person name="Stajich J.E."/>
            <person name="Cuomo C.A."/>
            <person name="Cushion M.T."/>
            <person name="Kovacs J.A."/>
        </authorList>
    </citation>
    <scope>NUCLEOTIDE SEQUENCE</scope>
    <source>
        <strain evidence="8">2A</strain>
    </source>
</reference>
<feature type="domain" description="Exocyst complex component Sec10 N-terminal" evidence="7">
    <location>
        <begin position="53"/>
        <end position="165"/>
    </location>
</feature>
<feature type="domain" description="Exocyst complex component Sec10-like alpha-helical bundle" evidence="6">
    <location>
        <begin position="177"/>
        <end position="801"/>
    </location>
</feature>
<dbReference type="InterPro" id="IPR048627">
    <property type="entry name" value="Sec10_HB"/>
</dbReference>
<keyword evidence="5" id="KW-0472">Membrane</keyword>
<dbReference type="InterPro" id="IPR048625">
    <property type="entry name" value="Sec10_N"/>
</dbReference>
<evidence type="ECO:0000313" key="9">
    <source>
        <dbReference type="Proteomes" id="UP000663699"/>
    </source>
</evidence>
<evidence type="ECO:0000256" key="2">
    <source>
        <dbReference type="ARBA" id="ARBA00022448"/>
    </source>
</evidence>
<keyword evidence="5" id="KW-1133">Transmembrane helix</keyword>
<dbReference type="Proteomes" id="UP000663699">
    <property type="component" value="Chromosome 3"/>
</dbReference>
<protein>
    <recommendedName>
        <fullName evidence="10">Exocyst complex component Sec10</fullName>
    </recommendedName>
</protein>
<name>A0A899FZJ1_9ASCO</name>